<dbReference type="InParanoid" id="E3NG95"/>
<dbReference type="HOGENOM" id="CLU_1662377_0_0_1"/>
<keyword evidence="2" id="KW-1185">Reference proteome</keyword>
<sequence length="174" mass="19390">MKKLLIFSAVFGKLYVFSTIFGFVSLFPAISSAIPTQLKDTSPITVPACPAGSRPLLRPDGQPRKCLPHQNSLCINALPDKPNADTVCCYHNQVDYYCCLDTTEQQCPDYHQVTVVIHNSFPQNPFALKSFFFKDGIEDDIIDATFGRGDEGLQNENGILVRHQQPQGNEILKQ</sequence>
<dbReference type="Proteomes" id="UP000008281">
    <property type="component" value="Unassembled WGS sequence"/>
</dbReference>
<dbReference type="AlphaFoldDB" id="E3NG95"/>
<protein>
    <submittedName>
        <fullName evidence="1">Uncharacterized protein</fullName>
    </submittedName>
</protein>
<organism evidence="2">
    <name type="scientific">Caenorhabditis remanei</name>
    <name type="common">Caenorhabditis vulgaris</name>
    <dbReference type="NCBI Taxonomy" id="31234"/>
    <lineage>
        <taxon>Eukaryota</taxon>
        <taxon>Metazoa</taxon>
        <taxon>Ecdysozoa</taxon>
        <taxon>Nematoda</taxon>
        <taxon>Chromadorea</taxon>
        <taxon>Rhabditida</taxon>
        <taxon>Rhabditina</taxon>
        <taxon>Rhabditomorpha</taxon>
        <taxon>Rhabditoidea</taxon>
        <taxon>Rhabditidae</taxon>
        <taxon>Peloderinae</taxon>
        <taxon>Caenorhabditis</taxon>
    </lineage>
</organism>
<dbReference type="OMA" id="GQPRKCL"/>
<evidence type="ECO:0000313" key="1">
    <source>
        <dbReference type="EMBL" id="EFO96980.1"/>
    </source>
</evidence>
<dbReference type="OrthoDB" id="5821886at2759"/>
<dbReference type="FunCoup" id="E3NG95">
    <property type="interactions" value="233"/>
</dbReference>
<reference evidence="1" key="1">
    <citation type="submission" date="2007-07" db="EMBL/GenBank/DDBJ databases">
        <title>PCAP assembly of the Caenorhabditis remanei genome.</title>
        <authorList>
            <consortium name="The Caenorhabditis remanei Sequencing Consortium"/>
            <person name="Wilson R.K."/>
        </authorList>
    </citation>
    <scope>NUCLEOTIDE SEQUENCE [LARGE SCALE GENOMIC DNA]</scope>
    <source>
        <strain evidence="1">PB4641</strain>
    </source>
</reference>
<accession>E3NG95</accession>
<dbReference type="eggNOG" id="ENOG502S4XJ">
    <property type="taxonomic scope" value="Eukaryota"/>
</dbReference>
<evidence type="ECO:0000313" key="2">
    <source>
        <dbReference type="Proteomes" id="UP000008281"/>
    </source>
</evidence>
<name>E3NG95_CAERE</name>
<proteinExistence type="predicted"/>
<dbReference type="EMBL" id="DS268651">
    <property type="protein sequence ID" value="EFO96980.1"/>
    <property type="molecule type" value="Genomic_DNA"/>
</dbReference>
<gene>
    <name evidence="1" type="ORF">CRE_27878</name>
</gene>
<dbReference type="STRING" id="31234.E3NG95"/>